<evidence type="ECO:0000313" key="5">
    <source>
        <dbReference type="EMBL" id="SAM05097.1"/>
    </source>
</evidence>
<accession>A0A168QMD1</accession>
<organism evidence="5">
    <name type="scientific">Absidia glauca</name>
    <name type="common">Pin mould</name>
    <dbReference type="NCBI Taxonomy" id="4829"/>
    <lineage>
        <taxon>Eukaryota</taxon>
        <taxon>Fungi</taxon>
        <taxon>Fungi incertae sedis</taxon>
        <taxon>Mucoromycota</taxon>
        <taxon>Mucoromycotina</taxon>
        <taxon>Mucoromycetes</taxon>
        <taxon>Mucorales</taxon>
        <taxon>Cunninghamellaceae</taxon>
        <taxon>Absidia</taxon>
    </lineage>
</organism>
<proteinExistence type="predicted"/>
<reference evidence="5" key="1">
    <citation type="submission" date="2016-04" db="EMBL/GenBank/DDBJ databases">
        <authorList>
            <person name="Evans L.H."/>
            <person name="Alamgir A."/>
            <person name="Owens N."/>
            <person name="Weber N.D."/>
            <person name="Virtaneva K."/>
            <person name="Barbian K."/>
            <person name="Babar A."/>
            <person name="Rosenke K."/>
        </authorList>
    </citation>
    <scope>NUCLEOTIDE SEQUENCE [LARGE SCALE GENOMIC DNA]</scope>
    <source>
        <strain evidence="5">CBS 101.48</strain>
    </source>
</reference>
<dbReference type="Proteomes" id="UP000078561">
    <property type="component" value="Unassembled WGS sequence"/>
</dbReference>
<dbReference type="GO" id="GO:0016020">
    <property type="term" value="C:membrane"/>
    <property type="evidence" value="ECO:0007669"/>
    <property type="project" value="UniProtKB-SubCell"/>
</dbReference>
<evidence type="ECO:0008006" key="7">
    <source>
        <dbReference type="Google" id="ProtNLM"/>
    </source>
</evidence>
<name>A0A168QMD1_ABSGL</name>
<dbReference type="PANTHER" id="PTHR31234:SF2">
    <property type="entry name" value="OS05G0199100 PROTEIN"/>
    <property type="match status" value="1"/>
</dbReference>
<keyword evidence="2 4" id="KW-0472">Membrane</keyword>
<dbReference type="EMBL" id="LT554417">
    <property type="protein sequence ID" value="SAM05097.1"/>
    <property type="molecule type" value="Genomic_DNA"/>
</dbReference>
<protein>
    <recommendedName>
        <fullName evidence="7">Late embryogenesis abundant protein LEA-2 subgroup domain-containing protein</fullName>
    </recommendedName>
</protein>
<feature type="transmembrane region" description="Helical" evidence="4">
    <location>
        <begin position="144"/>
        <end position="170"/>
    </location>
</feature>
<dbReference type="InterPro" id="IPR044839">
    <property type="entry name" value="NDR1-like"/>
</dbReference>
<dbReference type="STRING" id="4829.A0A168QMD1"/>
<feature type="compositionally biased region" description="Polar residues" evidence="3">
    <location>
        <begin position="42"/>
        <end position="51"/>
    </location>
</feature>
<evidence type="ECO:0000256" key="4">
    <source>
        <dbReference type="SAM" id="Phobius"/>
    </source>
</evidence>
<keyword evidence="4" id="KW-1133">Transmembrane helix</keyword>
<dbReference type="OMA" id="CPKWARW"/>
<evidence type="ECO:0000256" key="3">
    <source>
        <dbReference type="SAM" id="MobiDB-lite"/>
    </source>
</evidence>
<dbReference type="Gene3D" id="2.60.40.1820">
    <property type="match status" value="1"/>
</dbReference>
<evidence type="ECO:0000256" key="2">
    <source>
        <dbReference type="ARBA" id="ARBA00023136"/>
    </source>
</evidence>
<keyword evidence="6" id="KW-1185">Reference proteome</keyword>
<evidence type="ECO:0000313" key="6">
    <source>
        <dbReference type="Proteomes" id="UP000078561"/>
    </source>
</evidence>
<dbReference type="GO" id="GO:0098542">
    <property type="term" value="P:defense response to other organism"/>
    <property type="evidence" value="ECO:0007669"/>
    <property type="project" value="InterPro"/>
</dbReference>
<sequence>MALYEKDDFYGKHDMAAPTPPPHNPHHTPPLHGYPASPFDQPHNNASDTTVYNNKRHSLEDPDMYQVPMVGGYQHPRNSMSDMKLTDHSAGMAGGYQPYHHPAGHSYDTDDEEDPHMLPIPRERRKRSCMDKVCCGCCVCCPRWARYCSCILLLLLLAVAIVIGVLAALFKMPQVHMSGLEGQPAVNITSGNQINMAFQLQISVDNPNVEGITFDTIVAKAYYPNHHDIQLGGGEKSQVQILKNAQTNFTFPFELMIDMSNPSYQAIINDLFSKCGLDGSVKQQIKIDYDVIPTVKFGVIPISLTISNSASFDCPDVLTHLGDLASTVAGSGTAAAAASSLAGGS</sequence>
<dbReference type="AlphaFoldDB" id="A0A168QMD1"/>
<dbReference type="PANTHER" id="PTHR31234">
    <property type="entry name" value="LATE EMBRYOGENESIS ABUNDANT (LEA) HYDROXYPROLINE-RICH GLYCOPROTEIN FAMILY"/>
    <property type="match status" value="1"/>
</dbReference>
<keyword evidence="4" id="KW-0812">Transmembrane</keyword>
<gene>
    <name evidence="5" type="primary">ABSGL_10963.1 scaffold 12033</name>
</gene>
<dbReference type="OrthoDB" id="20273at2759"/>
<evidence type="ECO:0000256" key="1">
    <source>
        <dbReference type="ARBA" id="ARBA00004370"/>
    </source>
</evidence>
<dbReference type="InParanoid" id="A0A168QMD1"/>
<feature type="region of interest" description="Disordered" evidence="3">
    <location>
        <begin position="10"/>
        <end position="51"/>
    </location>
</feature>
<comment type="subcellular location">
    <subcellularLocation>
        <location evidence="1">Membrane</location>
    </subcellularLocation>
</comment>